<dbReference type="GO" id="GO:0005886">
    <property type="term" value="C:plasma membrane"/>
    <property type="evidence" value="ECO:0007669"/>
    <property type="project" value="TreeGrafter"/>
</dbReference>
<keyword evidence="5 7" id="KW-0472">Membrane</keyword>
<evidence type="ECO:0000313" key="10">
    <source>
        <dbReference type="Proteomes" id="UP000077248"/>
    </source>
</evidence>
<dbReference type="InterPro" id="IPR000791">
    <property type="entry name" value="Gpr1/Fun34/SatP-like"/>
</dbReference>
<feature type="transmembrane region" description="Helical" evidence="7">
    <location>
        <begin position="168"/>
        <end position="185"/>
    </location>
</feature>
<reference evidence="11" key="2">
    <citation type="journal article" date="2019" name="bioRxiv">
        <title>Genomics, evolutionary history and diagnostics of the Alternaria alternata species group including apple and Asian pear pathotypes.</title>
        <authorList>
            <person name="Armitage A.D."/>
            <person name="Cockerton H.M."/>
            <person name="Sreenivasaprasad S."/>
            <person name="Woodhall J.W."/>
            <person name="Lane C.R."/>
            <person name="Harrison R.J."/>
            <person name="Clarkson J.P."/>
        </authorList>
    </citation>
    <scope>NUCLEOTIDE SEQUENCE [LARGE SCALE GENOMIC DNA]</scope>
    <source>
        <strain evidence="11">FERA 1177</strain>
    </source>
</reference>
<reference evidence="9" key="3">
    <citation type="journal article" date="2019" name="J. ISSAAS">
        <title>Genomics, evolutionary history and diagnostics of the Alternaria alternata species group including apple and Asian pear pathotypes.</title>
        <authorList>
            <person name="Armitage A.D."/>
            <person name="Cockerton H.M."/>
            <person name="Sreenivasaprasad S."/>
            <person name="Woodhall J."/>
            <person name="Lane C."/>
            <person name="Harrison R.J."/>
            <person name="Clarkson J.P."/>
        </authorList>
    </citation>
    <scope>NUCLEOTIDE SEQUENCE</scope>
    <source>
        <strain evidence="9">FERA 1177</strain>
    </source>
</reference>
<evidence type="ECO:0000256" key="5">
    <source>
        <dbReference type="ARBA" id="ARBA00023136"/>
    </source>
</evidence>
<dbReference type="OMA" id="GNFFPMM"/>
<evidence type="ECO:0000256" key="6">
    <source>
        <dbReference type="SAM" id="MobiDB-lite"/>
    </source>
</evidence>
<comment type="subcellular location">
    <subcellularLocation>
        <location evidence="1">Membrane</location>
        <topology evidence="1">Multi-pass membrane protein</topology>
    </subcellularLocation>
</comment>
<feature type="transmembrane region" description="Helical" evidence="7">
    <location>
        <begin position="229"/>
        <end position="250"/>
    </location>
</feature>
<feature type="region of interest" description="Disordered" evidence="6">
    <location>
        <begin position="1"/>
        <end position="24"/>
    </location>
</feature>
<dbReference type="EMBL" id="KV441514">
    <property type="protein sequence ID" value="OAG13332.1"/>
    <property type="molecule type" value="Genomic_DNA"/>
</dbReference>
<comment type="similarity">
    <text evidence="2">Belongs to the acetate uptake transporter (AceTr) (TC 2.A.96) family.</text>
</comment>
<dbReference type="Pfam" id="PF01184">
    <property type="entry name" value="Gpr1_Fun34_YaaH"/>
    <property type="match status" value="1"/>
</dbReference>
<keyword evidence="3 7" id="KW-0812">Transmembrane</keyword>
<evidence type="ECO:0000256" key="4">
    <source>
        <dbReference type="ARBA" id="ARBA00022989"/>
    </source>
</evidence>
<dbReference type="Proteomes" id="UP000077248">
    <property type="component" value="Unassembled WGS sequence"/>
</dbReference>
<evidence type="ECO:0000256" key="1">
    <source>
        <dbReference type="ARBA" id="ARBA00004141"/>
    </source>
</evidence>
<feature type="transmembrane region" description="Helical" evidence="7">
    <location>
        <begin position="91"/>
        <end position="115"/>
    </location>
</feature>
<protein>
    <recommendedName>
        <fullName evidence="12">Plasma membrane ammonium transporter</fullName>
    </recommendedName>
</protein>
<gene>
    <name evidence="9" type="ORF">AA0117_g11432</name>
    <name evidence="8" type="ORF">CC77DRAFT_1036398</name>
</gene>
<evidence type="ECO:0000256" key="2">
    <source>
        <dbReference type="ARBA" id="ARBA00005587"/>
    </source>
</evidence>
<feature type="transmembrane region" description="Helical" evidence="7">
    <location>
        <begin position="192"/>
        <end position="214"/>
    </location>
</feature>
<feature type="transmembrane region" description="Helical" evidence="7">
    <location>
        <begin position="127"/>
        <end position="148"/>
    </location>
</feature>
<dbReference type="PANTHER" id="PTHR31123:SF4">
    <property type="entry name" value="PROTEIN ALCS"/>
    <property type="match status" value="1"/>
</dbReference>
<dbReference type="RefSeq" id="XP_018378753.1">
    <property type="nucleotide sequence ID" value="XM_018527011.1"/>
</dbReference>
<keyword evidence="4 7" id="KW-1133">Transmembrane helix</keyword>
<proteinExistence type="inferred from homology"/>
<evidence type="ECO:0000256" key="3">
    <source>
        <dbReference type="ARBA" id="ARBA00022692"/>
    </source>
</evidence>
<keyword evidence="10" id="KW-1185">Reference proteome</keyword>
<dbReference type="AlphaFoldDB" id="A0A177D2F2"/>
<dbReference type="Proteomes" id="UP000291422">
    <property type="component" value="Unassembled WGS sequence"/>
</dbReference>
<dbReference type="KEGG" id="aalt:CC77DRAFT_1036398"/>
<dbReference type="EMBL" id="PDXD01000051">
    <property type="protein sequence ID" value="RYN68128.1"/>
    <property type="molecule type" value="Genomic_DNA"/>
</dbReference>
<reference evidence="8 10" key="1">
    <citation type="submission" date="2016-05" db="EMBL/GenBank/DDBJ databases">
        <title>Comparative analysis of secretome profiles of manganese(II)-oxidizing ascomycete fungi.</title>
        <authorList>
            <consortium name="DOE Joint Genome Institute"/>
            <person name="Zeiner C.A."/>
            <person name="Purvine S.O."/>
            <person name="Zink E.M."/>
            <person name="Wu S."/>
            <person name="Pasa-Tolic L."/>
            <person name="Chaput D.L."/>
            <person name="Haridas S."/>
            <person name="Grigoriev I.V."/>
            <person name="Santelli C.M."/>
            <person name="Hansel C.M."/>
        </authorList>
    </citation>
    <scope>NUCLEOTIDE SEQUENCE [LARGE SCALE GENOMIC DNA]</scope>
    <source>
        <strain evidence="8 10">SRC1lrK2f</strain>
    </source>
</reference>
<evidence type="ECO:0008006" key="12">
    <source>
        <dbReference type="Google" id="ProtNLM"/>
    </source>
</evidence>
<feature type="transmembrane region" description="Helical" evidence="7">
    <location>
        <begin position="66"/>
        <end position="85"/>
    </location>
</feature>
<evidence type="ECO:0000313" key="8">
    <source>
        <dbReference type="EMBL" id="OAG13332.1"/>
    </source>
</evidence>
<dbReference type="GeneID" id="29112605"/>
<accession>A0A177D2F2</accession>
<dbReference type="PANTHER" id="PTHR31123">
    <property type="entry name" value="ACCUMULATION OF DYADS PROTEIN 2-RELATED"/>
    <property type="match status" value="1"/>
</dbReference>
<dbReference type="GO" id="GO:0015123">
    <property type="term" value="F:acetate transmembrane transporter activity"/>
    <property type="evidence" value="ECO:0007669"/>
    <property type="project" value="TreeGrafter"/>
</dbReference>
<feature type="compositionally biased region" description="Low complexity" evidence="6">
    <location>
        <begin position="1"/>
        <end position="16"/>
    </location>
</feature>
<sequence length="283" mass="30608">MATTTTAHPAPAMSSTDSDRIDKEPRLTHTSTNISLSPELFEKLYLAPKTPNANDHVGRYANATPLGFLGFVISTFTFSMVLMGWGGASGLQAVVGIFFFTGPVLLTLATIFLWIQAQFFPMMVCGLFSVFWLSFGMLQLPTLGLAAAYSSDGDAAAGAVSKEMNAVIALYLLVWGFALGTFWLFTIRINVVFAGIFGFVTIGAWVLSGAYWALSNGEFDKALRLQKAGGALLFIVGLLGWYMLFVIMAAEMRWSVCPPVGDLSKYWAKTDVEIGANAGEKKD</sequence>
<evidence type="ECO:0000313" key="9">
    <source>
        <dbReference type="EMBL" id="RYN68128.1"/>
    </source>
</evidence>
<dbReference type="VEuPathDB" id="FungiDB:CC77DRAFT_1036398"/>
<name>A0A177D2F2_ALTAL</name>
<dbReference type="InterPro" id="IPR051633">
    <property type="entry name" value="AceTr"/>
</dbReference>
<evidence type="ECO:0000313" key="11">
    <source>
        <dbReference type="Proteomes" id="UP000291422"/>
    </source>
</evidence>
<evidence type="ECO:0000256" key="7">
    <source>
        <dbReference type="SAM" id="Phobius"/>
    </source>
</evidence>
<organism evidence="8 10">
    <name type="scientific">Alternaria alternata</name>
    <name type="common">Alternaria rot fungus</name>
    <name type="synonym">Torula alternata</name>
    <dbReference type="NCBI Taxonomy" id="5599"/>
    <lineage>
        <taxon>Eukaryota</taxon>
        <taxon>Fungi</taxon>
        <taxon>Dikarya</taxon>
        <taxon>Ascomycota</taxon>
        <taxon>Pezizomycotina</taxon>
        <taxon>Dothideomycetes</taxon>
        <taxon>Pleosporomycetidae</taxon>
        <taxon>Pleosporales</taxon>
        <taxon>Pleosporineae</taxon>
        <taxon>Pleosporaceae</taxon>
        <taxon>Alternaria</taxon>
        <taxon>Alternaria sect. Alternaria</taxon>
        <taxon>Alternaria alternata complex</taxon>
    </lineage>
</organism>